<keyword evidence="2" id="KW-0560">Oxidoreductase</keyword>
<organism evidence="5 6">
    <name type="scientific">Streptomyces clavuligerus</name>
    <dbReference type="NCBI Taxonomy" id="1901"/>
    <lineage>
        <taxon>Bacteria</taxon>
        <taxon>Bacillati</taxon>
        <taxon>Actinomycetota</taxon>
        <taxon>Actinomycetes</taxon>
        <taxon>Kitasatosporales</taxon>
        <taxon>Streptomycetaceae</taxon>
        <taxon>Streptomyces</taxon>
    </lineage>
</organism>
<dbReference type="SMART" id="SM00822">
    <property type="entry name" value="PKS_KR"/>
    <property type="match status" value="1"/>
</dbReference>
<dbReference type="Gene3D" id="3.40.50.720">
    <property type="entry name" value="NAD(P)-binding Rossmann-like Domain"/>
    <property type="match status" value="1"/>
</dbReference>
<dbReference type="eggNOG" id="COG1028">
    <property type="taxonomic scope" value="Bacteria"/>
</dbReference>
<dbReference type="InterPro" id="IPR036291">
    <property type="entry name" value="NAD(P)-bd_dom_sf"/>
</dbReference>
<dbReference type="KEGG" id="sclf:BB341_16840"/>
<evidence type="ECO:0000256" key="3">
    <source>
        <dbReference type="ARBA" id="ARBA00023027"/>
    </source>
</evidence>
<dbReference type="CDD" id="cd05233">
    <property type="entry name" value="SDR_c"/>
    <property type="match status" value="1"/>
</dbReference>
<evidence type="ECO:0000313" key="6">
    <source>
        <dbReference type="Proteomes" id="UP000002357"/>
    </source>
</evidence>
<protein>
    <submittedName>
        <fullName evidence="5">Putative 2,5-dichloro-2,5-cyclohexadiene-1,4-diol dehydrogenase</fullName>
    </submittedName>
</protein>
<evidence type="ECO:0000256" key="1">
    <source>
        <dbReference type="ARBA" id="ARBA00006484"/>
    </source>
</evidence>
<comment type="similarity">
    <text evidence="1">Belongs to the short-chain dehydrogenases/reductases (SDR) family.</text>
</comment>
<dbReference type="STRING" id="1901.BB341_16840"/>
<dbReference type="Proteomes" id="UP000002357">
    <property type="component" value="Chromosome"/>
</dbReference>
<dbReference type="SUPFAM" id="SSF51735">
    <property type="entry name" value="NAD(P)-binding Rossmann-fold domains"/>
    <property type="match status" value="1"/>
</dbReference>
<dbReference type="FunFam" id="3.40.50.720:FF:000084">
    <property type="entry name" value="Short-chain dehydrogenase reductase"/>
    <property type="match status" value="1"/>
</dbReference>
<evidence type="ECO:0000256" key="2">
    <source>
        <dbReference type="ARBA" id="ARBA00023002"/>
    </source>
</evidence>
<reference evidence="5 6" key="1">
    <citation type="journal article" date="2010" name="Genome Biol. Evol.">
        <title>The sequence of a 1.8-mb bacterial linear plasmid reveals a rich evolutionary reservoir of secondary metabolic pathways.</title>
        <authorList>
            <person name="Medema M.H."/>
            <person name="Trefzer A."/>
            <person name="Kovalchuk A."/>
            <person name="van den Berg M."/>
            <person name="Mueller U."/>
            <person name="Heijne W."/>
            <person name="Wu L."/>
            <person name="Alam M.T."/>
            <person name="Ronning C.M."/>
            <person name="Nierman W.C."/>
            <person name="Bovenberg R.A.L."/>
            <person name="Breitling R."/>
            <person name="Takano E."/>
        </authorList>
    </citation>
    <scope>NUCLEOTIDE SEQUENCE [LARGE SCALE GENOMIC DNA]</scope>
    <source>
        <strain evidence="6">ATCC 27064 / DSM 738 / JCM 4710 / NBRC 13307 / NCIMB 12785 / NRRL 3585 / VKM Ac-602</strain>
    </source>
</reference>
<dbReference type="EMBL" id="CM000913">
    <property type="protein sequence ID" value="EFG07385.1"/>
    <property type="molecule type" value="Genomic_DNA"/>
</dbReference>
<dbReference type="GO" id="GO:0016491">
    <property type="term" value="F:oxidoreductase activity"/>
    <property type="evidence" value="ECO:0007669"/>
    <property type="project" value="UniProtKB-KW"/>
</dbReference>
<keyword evidence="6" id="KW-1185">Reference proteome</keyword>
<accession>E2Q7H9</accession>
<dbReference type="InterPro" id="IPR002347">
    <property type="entry name" value="SDR_fam"/>
</dbReference>
<dbReference type="PANTHER" id="PTHR24321">
    <property type="entry name" value="DEHYDROGENASES, SHORT CHAIN"/>
    <property type="match status" value="1"/>
</dbReference>
<dbReference type="PANTHER" id="PTHR24321:SF8">
    <property type="entry name" value="ESTRADIOL 17-BETA-DEHYDROGENASE 8-RELATED"/>
    <property type="match status" value="1"/>
</dbReference>
<proteinExistence type="inferred from homology"/>
<evidence type="ECO:0000259" key="4">
    <source>
        <dbReference type="SMART" id="SM00822"/>
    </source>
</evidence>
<name>E2Q7H9_STRCL</name>
<dbReference type="PRINTS" id="PR00081">
    <property type="entry name" value="GDHRDH"/>
</dbReference>
<dbReference type="RefSeq" id="WP_003960779.1">
    <property type="nucleotide sequence ID" value="NZ_CM000913.1"/>
</dbReference>
<dbReference type="InterPro" id="IPR057326">
    <property type="entry name" value="KR_dom"/>
</dbReference>
<dbReference type="GeneID" id="93731111"/>
<dbReference type="AlphaFoldDB" id="E2Q7H9"/>
<dbReference type="PRINTS" id="PR00080">
    <property type="entry name" value="SDRFAMILY"/>
</dbReference>
<dbReference type="OrthoDB" id="4380821at2"/>
<keyword evidence="3" id="KW-0520">NAD</keyword>
<gene>
    <name evidence="5" type="ORF">SCLAV_2312</name>
</gene>
<dbReference type="Pfam" id="PF13561">
    <property type="entry name" value="adh_short_C2"/>
    <property type="match status" value="1"/>
</dbReference>
<evidence type="ECO:0000313" key="5">
    <source>
        <dbReference type="EMBL" id="EFG07385.1"/>
    </source>
</evidence>
<feature type="domain" description="Ketoreductase" evidence="4">
    <location>
        <begin position="19"/>
        <end position="190"/>
    </location>
</feature>
<sequence>MTGSSGAADTPVGGLLPGKRVLVTGASSGIGAAAAHVFAAQGARLVLLARRADRLDALIRTLRATGAEAHPAVGDVRDPAAVARAVDLCVDRYGGLDGAFNNAGTVTPAAPLHTTEDADYDLVMETNVRGVWNCLRYEIPALLAGSGGAIVNNSSTAGVRATSMGPAYIASKHAVVGLTRSAAIQYADAGVRVNALATGLTLSEMTEAVFARDPQAGPRMRAKVPQGRAAAPEEVAHAAAWLLSDLASFVTGAVLPVDGGSTAR</sequence>